<reference evidence="3" key="1">
    <citation type="submission" date="2018-05" db="EMBL/GenBank/DDBJ databases">
        <authorList>
            <person name="Lanie J.A."/>
            <person name="Ng W.-L."/>
            <person name="Kazmierczak K.M."/>
            <person name="Andrzejewski T.M."/>
            <person name="Davidsen T.M."/>
            <person name="Wayne K.J."/>
            <person name="Tettelin H."/>
            <person name="Glass J.I."/>
            <person name="Rusch D."/>
            <person name="Podicherti R."/>
            <person name="Tsui H.-C.T."/>
            <person name="Winkler M.E."/>
        </authorList>
    </citation>
    <scope>NUCLEOTIDE SEQUENCE</scope>
</reference>
<organism evidence="3">
    <name type="scientific">marine metagenome</name>
    <dbReference type="NCBI Taxonomy" id="408172"/>
    <lineage>
        <taxon>unclassified sequences</taxon>
        <taxon>metagenomes</taxon>
        <taxon>ecological metagenomes</taxon>
    </lineage>
</organism>
<dbReference type="AlphaFoldDB" id="A0A381YWL8"/>
<name>A0A381YWL8_9ZZZZ</name>
<evidence type="ECO:0000313" key="3">
    <source>
        <dbReference type="EMBL" id="SVA81405.1"/>
    </source>
</evidence>
<proteinExistence type="predicted"/>
<evidence type="ECO:0000256" key="1">
    <source>
        <dbReference type="SAM" id="Phobius"/>
    </source>
</evidence>
<dbReference type="EMBL" id="UINC01019247">
    <property type="protein sequence ID" value="SVA81405.1"/>
    <property type="molecule type" value="Genomic_DNA"/>
</dbReference>
<dbReference type="Pfam" id="PF21742">
    <property type="entry name" value="DUF6868"/>
    <property type="match status" value="1"/>
</dbReference>
<gene>
    <name evidence="3" type="ORF">METZ01_LOCUS134259</name>
</gene>
<evidence type="ECO:0000259" key="2">
    <source>
        <dbReference type="Pfam" id="PF21742"/>
    </source>
</evidence>
<feature type="transmembrane region" description="Helical" evidence="1">
    <location>
        <begin position="41"/>
        <end position="63"/>
    </location>
</feature>
<feature type="domain" description="DUF6868" evidence="2">
    <location>
        <begin position="1"/>
        <end position="65"/>
    </location>
</feature>
<keyword evidence="1" id="KW-0812">Transmembrane</keyword>
<sequence>MLFWFVLMVVAWDWVVGIHGAMLGVGEAKMEQFSYDAKMLNYFLMGAFKLAAFLLFLIPWLVLRFSRN</sequence>
<accession>A0A381YWL8</accession>
<dbReference type="InterPro" id="IPR049220">
    <property type="entry name" value="DUF6868"/>
</dbReference>
<protein>
    <recommendedName>
        <fullName evidence="2">DUF6868 domain-containing protein</fullName>
    </recommendedName>
</protein>
<keyword evidence="1" id="KW-1133">Transmembrane helix</keyword>
<keyword evidence="1" id="KW-0472">Membrane</keyword>